<dbReference type="PROSITE" id="PS00063">
    <property type="entry name" value="ALDOKETO_REDUCTASE_3"/>
    <property type="match status" value="1"/>
</dbReference>
<evidence type="ECO:0000256" key="5">
    <source>
        <dbReference type="PIRSR" id="PIRSR000097-2"/>
    </source>
</evidence>
<proteinExistence type="inferred from homology"/>
<dbReference type="Gene3D" id="3.20.20.100">
    <property type="entry name" value="NADP-dependent oxidoreductase domain"/>
    <property type="match status" value="1"/>
</dbReference>
<gene>
    <name evidence="8" type="ORF">g.24010</name>
</gene>
<dbReference type="EMBL" id="GECU01019517">
    <property type="protein sequence ID" value="JAS88189.1"/>
    <property type="molecule type" value="Transcribed_RNA"/>
</dbReference>
<accession>A0A1B6IMQ2</accession>
<protein>
    <recommendedName>
        <fullName evidence="7">NADP-dependent oxidoreductase domain-containing protein</fullName>
    </recommendedName>
</protein>
<organism evidence="8">
    <name type="scientific">Homalodisca liturata</name>
    <dbReference type="NCBI Taxonomy" id="320908"/>
    <lineage>
        <taxon>Eukaryota</taxon>
        <taxon>Metazoa</taxon>
        <taxon>Ecdysozoa</taxon>
        <taxon>Arthropoda</taxon>
        <taxon>Hexapoda</taxon>
        <taxon>Insecta</taxon>
        <taxon>Pterygota</taxon>
        <taxon>Neoptera</taxon>
        <taxon>Paraneoptera</taxon>
        <taxon>Hemiptera</taxon>
        <taxon>Auchenorrhyncha</taxon>
        <taxon>Membracoidea</taxon>
        <taxon>Cicadellidae</taxon>
        <taxon>Cicadellinae</taxon>
        <taxon>Proconiini</taxon>
        <taxon>Homalodisca</taxon>
    </lineage>
</organism>
<dbReference type="InterPro" id="IPR036812">
    <property type="entry name" value="NAD(P)_OxRdtase_dom_sf"/>
</dbReference>
<dbReference type="PROSITE" id="PS00062">
    <property type="entry name" value="ALDOKETO_REDUCTASE_2"/>
    <property type="match status" value="1"/>
</dbReference>
<comment type="similarity">
    <text evidence="1">Belongs to the aldo/keto reductase family.</text>
</comment>
<evidence type="ECO:0000256" key="1">
    <source>
        <dbReference type="ARBA" id="ARBA00007905"/>
    </source>
</evidence>
<feature type="active site" description="Proton donor" evidence="4">
    <location>
        <position position="54"/>
    </location>
</feature>
<evidence type="ECO:0000313" key="8">
    <source>
        <dbReference type="EMBL" id="JAS88189.1"/>
    </source>
</evidence>
<dbReference type="InterPro" id="IPR023210">
    <property type="entry name" value="NADP_OxRdtase_dom"/>
</dbReference>
<sequence length="332" mass="37112">MASSITARSVLTAASIKMPYVGLGTWLASSEEIETAVDAALTAGYRHIDTAFAYENEAMIGNVLKKWLDSGKIKREELFIVTKLPNNAMRDDLVEDYLKQSLSALQLSYVDLYLVHMPVGLQSGIGLRPRNEDGSFKLDPTTDILAVWKAMEKQVDRSRAKAIGVSNFNINQLERIQKISRIPPVNNQVELHVYLQQKDLQKYCKDNGIIMTAYAPLGSSGMVAFVKKAGVTLEGGKDQDPREDPVVVRIAKSHNKTTAQVLLRFLIQSGINIIPKSVNPDRIRQNFQLFDFVLTNKEMAELNALDKGEDGRKFCGDLLRGMQKHPEYPFPN</sequence>
<feature type="site" description="Lowers pKa of active site Tyr" evidence="6">
    <location>
        <position position="83"/>
    </location>
</feature>
<evidence type="ECO:0000256" key="4">
    <source>
        <dbReference type="PIRSR" id="PIRSR000097-1"/>
    </source>
</evidence>
<keyword evidence="2" id="KW-0521">NADP</keyword>
<feature type="domain" description="NADP-dependent oxidoreductase" evidence="7">
    <location>
        <begin position="22"/>
        <end position="306"/>
    </location>
</feature>
<dbReference type="SUPFAM" id="SSF51430">
    <property type="entry name" value="NAD(P)-linked oxidoreductase"/>
    <property type="match status" value="1"/>
</dbReference>
<dbReference type="GO" id="GO:0016491">
    <property type="term" value="F:oxidoreductase activity"/>
    <property type="evidence" value="ECO:0007669"/>
    <property type="project" value="UniProtKB-KW"/>
</dbReference>
<evidence type="ECO:0000256" key="3">
    <source>
        <dbReference type="ARBA" id="ARBA00023002"/>
    </source>
</evidence>
<evidence type="ECO:0000259" key="7">
    <source>
        <dbReference type="Pfam" id="PF00248"/>
    </source>
</evidence>
<dbReference type="FunFam" id="3.20.20.100:FF:000006">
    <property type="entry name" value="Aldo-keto reductase family 1 member A1"/>
    <property type="match status" value="1"/>
</dbReference>
<dbReference type="PIRSF" id="PIRSF000097">
    <property type="entry name" value="AKR"/>
    <property type="match status" value="1"/>
</dbReference>
<dbReference type="PROSITE" id="PS00798">
    <property type="entry name" value="ALDOKETO_REDUCTASE_1"/>
    <property type="match status" value="1"/>
</dbReference>
<dbReference type="PRINTS" id="PR00069">
    <property type="entry name" value="ALDKETRDTASE"/>
</dbReference>
<evidence type="ECO:0000256" key="6">
    <source>
        <dbReference type="PIRSR" id="PIRSR000097-3"/>
    </source>
</evidence>
<evidence type="ECO:0000256" key="2">
    <source>
        <dbReference type="ARBA" id="ARBA00022857"/>
    </source>
</evidence>
<dbReference type="Pfam" id="PF00248">
    <property type="entry name" value="Aldo_ket_red"/>
    <property type="match status" value="1"/>
</dbReference>
<keyword evidence="3" id="KW-0560">Oxidoreductase</keyword>
<dbReference type="PANTHER" id="PTHR11732">
    <property type="entry name" value="ALDO/KETO REDUCTASE"/>
    <property type="match status" value="1"/>
</dbReference>
<name>A0A1B6IMQ2_9HEMI</name>
<feature type="binding site" evidence="5">
    <location>
        <position position="116"/>
    </location>
    <ligand>
        <name>substrate</name>
    </ligand>
</feature>
<dbReference type="InterPro" id="IPR020471">
    <property type="entry name" value="AKR"/>
</dbReference>
<dbReference type="AlphaFoldDB" id="A0A1B6IMQ2"/>
<dbReference type="InterPro" id="IPR018170">
    <property type="entry name" value="Aldo/ket_reductase_CS"/>
</dbReference>
<reference evidence="8" key="1">
    <citation type="submission" date="2015-11" db="EMBL/GenBank/DDBJ databases">
        <title>De novo transcriptome assembly of four potential Pierce s Disease insect vectors from Arizona vineyards.</title>
        <authorList>
            <person name="Tassone E.E."/>
        </authorList>
    </citation>
    <scope>NUCLEOTIDE SEQUENCE</scope>
</reference>